<organism evidence="1 2">
    <name type="scientific">Diphasiastrum complanatum</name>
    <name type="common">Issler's clubmoss</name>
    <name type="synonym">Lycopodium complanatum</name>
    <dbReference type="NCBI Taxonomy" id="34168"/>
    <lineage>
        <taxon>Eukaryota</taxon>
        <taxon>Viridiplantae</taxon>
        <taxon>Streptophyta</taxon>
        <taxon>Embryophyta</taxon>
        <taxon>Tracheophyta</taxon>
        <taxon>Lycopodiopsida</taxon>
        <taxon>Lycopodiales</taxon>
        <taxon>Lycopodiaceae</taxon>
        <taxon>Lycopodioideae</taxon>
        <taxon>Diphasiastrum</taxon>
    </lineage>
</organism>
<keyword evidence="2" id="KW-1185">Reference proteome</keyword>
<dbReference type="EMBL" id="CM055093">
    <property type="protein sequence ID" value="KAJ7566310.1"/>
    <property type="molecule type" value="Genomic_DNA"/>
</dbReference>
<gene>
    <name evidence="1" type="ORF">O6H91_02G096700</name>
</gene>
<evidence type="ECO:0000313" key="1">
    <source>
        <dbReference type="EMBL" id="KAJ7566310.1"/>
    </source>
</evidence>
<reference evidence="2" key="1">
    <citation type="journal article" date="2024" name="Proc. Natl. Acad. Sci. U.S.A.">
        <title>Extraordinary preservation of gene collinearity over three hundred million years revealed in homosporous lycophytes.</title>
        <authorList>
            <person name="Li C."/>
            <person name="Wickell D."/>
            <person name="Kuo L.Y."/>
            <person name="Chen X."/>
            <person name="Nie B."/>
            <person name="Liao X."/>
            <person name="Peng D."/>
            <person name="Ji J."/>
            <person name="Jenkins J."/>
            <person name="Williams M."/>
            <person name="Shu S."/>
            <person name="Plott C."/>
            <person name="Barry K."/>
            <person name="Rajasekar S."/>
            <person name="Grimwood J."/>
            <person name="Han X."/>
            <person name="Sun S."/>
            <person name="Hou Z."/>
            <person name="He W."/>
            <person name="Dai G."/>
            <person name="Sun C."/>
            <person name="Schmutz J."/>
            <person name="Leebens-Mack J.H."/>
            <person name="Li F.W."/>
            <person name="Wang L."/>
        </authorList>
    </citation>
    <scope>NUCLEOTIDE SEQUENCE [LARGE SCALE GENOMIC DNA]</scope>
    <source>
        <strain evidence="2">cv. PW_Plant_1</strain>
    </source>
</reference>
<evidence type="ECO:0000313" key="2">
    <source>
        <dbReference type="Proteomes" id="UP001162992"/>
    </source>
</evidence>
<sequence length="134" mass="15659">MSNRCFICGETGHFMADYKVKNQYHAECLDCVRKHSFKDCPKQPNMILPAHHITSEPVRVLTRAQRQHQEQQQNHGKSADPHRSHLTASTLPKDYPDPKVEQRQYNEFRDEFLREEEHTKSPLSAHIPGKEQSL</sequence>
<name>A0ACC2EIK7_DIPCM</name>
<dbReference type="Proteomes" id="UP001162992">
    <property type="component" value="Chromosome 2"/>
</dbReference>
<proteinExistence type="predicted"/>
<accession>A0ACC2EIK7</accession>
<protein>
    <submittedName>
        <fullName evidence="1">Uncharacterized protein</fullName>
    </submittedName>
</protein>
<comment type="caution">
    <text evidence="1">The sequence shown here is derived from an EMBL/GenBank/DDBJ whole genome shotgun (WGS) entry which is preliminary data.</text>
</comment>